<protein>
    <submittedName>
        <fullName evidence="2">Uncharacterized protein</fullName>
    </submittedName>
</protein>
<reference evidence="2" key="1">
    <citation type="submission" date="2011-04" db="EMBL/GenBank/DDBJ databases">
        <title>Evolution of plant cell wall degrading machinery underlies the functional diversity of forest fungi.</title>
        <authorList>
            <consortium name="US DOE Joint Genome Institute (JGI-PGF)"/>
            <person name="Eastwood D.C."/>
            <person name="Floudas D."/>
            <person name="Binder M."/>
            <person name="Majcherczyk A."/>
            <person name="Schneider P."/>
            <person name="Aerts A."/>
            <person name="Asiegbu F.O."/>
            <person name="Baker S.E."/>
            <person name="Barry K."/>
            <person name="Bendiksby M."/>
            <person name="Blumentritt M."/>
            <person name="Coutinho P.M."/>
            <person name="Cullen D."/>
            <person name="Cullen D."/>
            <person name="Gathman A."/>
            <person name="Goodell B."/>
            <person name="Henrissat B."/>
            <person name="Ihrmark K."/>
            <person name="Kauserud H."/>
            <person name="Kohler A."/>
            <person name="LaButti K."/>
            <person name="Lapidus A."/>
            <person name="Lavin J.L."/>
            <person name="Lee Y.-H."/>
            <person name="Lindquist E."/>
            <person name="Lilly W."/>
            <person name="Lucas S."/>
            <person name="Morin E."/>
            <person name="Murat C."/>
            <person name="Oguiza J.A."/>
            <person name="Park J."/>
            <person name="Pisabarro A.G."/>
            <person name="Riley R."/>
            <person name="Rosling A."/>
            <person name="Salamov A."/>
            <person name="Schmidt O."/>
            <person name="Schmutz J."/>
            <person name="Skrede I."/>
            <person name="Stenlid J."/>
            <person name="Wiebenga A."/>
            <person name="Xie X."/>
            <person name="Kues U."/>
            <person name="Hibbett D.S."/>
            <person name="Hoffmeister D."/>
            <person name="Hogberg N."/>
            <person name="Martin F."/>
            <person name="Grigoriev I.V."/>
            <person name="Watkinson S.C."/>
        </authorList>
    </citation>
    <scope>NUCLEOTIDE SEQUENCE</scope>
    <source>
        <strain evidence="2">S7.9</strain>
    </source>
</reference>
<dbReference type="HOGENOM" id="CLU_381378_0_0_1"/>
<dbReference type="OrthoDB" id="2679469at2759"/>
<dbReference type="AlphaFoldDB" id="F8NEG4"/>
<evidence type="ECO:0000256" key="1">
    <source>
        <dbReference type="SAM" id="MobiDB-lite"/>
    </source>
</evidence>
<accession>F8NEG4</accession>
<dbReference type="EMBL" id="GL945428">
    <property type="protein sequence ID" value="EGO30598.1"/>
    <property type="molecule type" value="Genomic_DNA"/>
</dbReference>
<sequence>MCHIHSASLAVQVIQACFKLQPLQTNPFFRTKLARNNICVSEYVVKILTAYSLEIKHIIVNYSERDHYIMAIRCKKFKQSLASQYWLDKPGVRAIQNDKARLRSAKKKETESEASTTCAGAMKKGEKKETTTHCRGPSAFQPSASQILNQLWKRIVEWEVGWEPKNTWLSRFEEGLGQAQKENMRRADNPTRLQGSHDSQFYYTASPEEVQDWFLTAYDLMLKVSFEVKFFKIKVSKGSPVQVGRLAESVVQKRQLSLRHVTAFSSSPNPKARVFVTVGWLVFSAMTVIILTHCKEEPMRYHHTKPSTLTKGHFGQNTSIFLFNWHGMAQDEGKKERLWNFLNNPLEVPPALTTSGNNGFRRNELEDRTSYVPDTDLDDTTFWSQTLDPLLASWLRETSSSTTSPMMRDTSYSFWFNPLSSEPQFPVDHRPDKVPSSPWSMHEHPPATSPLPNTRQTAHLTSQPQSNQMCAPKEAFNIFSGASGASIPLSNRATLPSGSVCPTEGQLAQANSATWASHNPTGRTLPVFPPLQSLTDAAKASRSIAREVKNNMLKKLDEDIITSVKEQNNKFTDIAKNHDVKVEKVKNMVIVYTHYTKALEINPSLSPGEREDLIELQNMATKDKQDLSEEQKEELLQRVADNCIHKATSMQSSNATAARDIMCTADSMIKEVSRLFALWACTRKQISMNYVNYETTVVQTHKVRLVNWPTGLKFVNSSFIGTVGDI</sequence>
<organism>
    <name type="scientific">Serpula lacrymans var. lacrymans (strain S7.9)</name>
    <name type="common">Dry rot fungus</name>
    <dbReference type="NCBI Taxonomy" id="578457"/>
    <lineage>
        <taxon>Eukaryota</taxon>
        <taxon>Fungi</taxon>
        <taxon>Dikarya</taxon>
        <taxon>Basidiomycota</taxon>
        <taxon>Agaricomycotina</taxon>
        <taxon>Agaricomycetes</taxon>
        <taxon>Agaricomycetidae</taxon>
        <taxon>Boletales</taxon>
        <taxon>Coniophorineae</taxon>
        <taxon>Serpulaceae</taxon>
        <taxon>Serpula</taxon>
    </lineage>
</organism>
<dbReference type="Proteomes" id="UP000008064">
    <property type="component" value="Unassembled WGS sequence"/>
</dbReference>
<dbReference type="KEGG" id="sla:SERLADRAFT_404700"/>
<feature type="region of interest" description="Disordered" evidence="1">
    <location>
        <begin position="426"/>
        <end position="458"/>
    </location>
</feature>
<dbReference type="RefSeq" id="XP_007312482.1">
    <property type="nucleotide sequence ID" value="XM_007312420.1"/>
</dbReference>
<dbReference type="GeneID" id="18812441"/>
<proteinExistence type="predicted"/>
<name>F8NEG4_SERL9</name>
<feature type="compositionally biased region" description="Basic and acidic residues" evidence="1">
    <location>
        <begin position="123"/>
        <end position="132"/>
    </location>
</feature>
<feature type="region of interest" description="Disordered" evidence="1">
    <location>
        <begin position="103"/>
        <end position="136"/>
    </location>
</feature>
<gene>
    <name evidence="2" type="ORF">SERLADRAFT_404700</name>
</gene>
<evidence type="ECO:0000313" key="2">
    <source>
        <dbReference type="EMBL" id="EGO30598.1"/>
    </source>
</evidence>